<dbReference type="AlphaFoldDB" id="A0A7J8YC41"/>
<comment type="caution">
    <text evidence="1">The sequence shown here is derived from an EMBL/GenBank/DDBJ whole genome shotgun (WGS) entry which is preliminary data.</text>
</comment>
<sequence>MAASNSNTVSLKLFIDPNSNRVLFAEAGKGFVDFLFSIMLLPVGTVFRLLGKQGTGCIGNIYDSIENLGNSYMQSEKITDILLKSQAFYYGIYGPGYGPGLWSSLSPSIYTKFYRCSNYEPKKDCSKYMANGFSWCPSCYKQMDLDFTFVNLRDKVGVGFVKESVTYTITDDLAVRPMSAKSIFTLLNHLNIKDAGDLEEKVIAVGANEGVELLRASMQTKTVLTAVFLGGKKESSIKSEPIH</sequence>
<accession>A0A7J8YC41</accession>
<dbReference type="Pfam" id="PF05056">
    <property type="entry name" value="DUF674"/>
    <property type="match status" value="1"/>
</dbReference>
<dbReference type="PANTHER" id="PTHR33103:SF110">
    <property type="entry name" value="DUF674 FAMILY PROTEIN"/>
    <property type="match status" value="1"/>
</dbReference>
<dbReference type="EMBL" id="JABFAA010000011">
    <property type="protein sequence ID" value="MBA0696972.1"/>
    <property type="molecule type" value="Genomic_DNA"/>
</dbReference>
<dbReference type="Proteomes" id="UP000593577">
    <property type="component" value="Unassembled WGS sequence"/>
</dbReference>
<keyword evidence="2" id="KW-1185">Reference proteome</keyword>
<proteinExistence type="predicted"/>
<dbReference type="InterPro" id="IPR007750">
    <property type="entry name" value="DUF674"/>
</dbReference>
<dbReference type="PANTHER" id="PTHR33103">
    <property type="entry name" value="OS01G0153900 PROTEIN"/>
    <property type="match status" value="1"/>
</dbReference>
<organism evidence="1 2">
    <name type="scientific">Gossypium aridum</name>
    <name type="common">American cotton</name>
    <name type="synonym">Erioxylum aridum</name>
    <dbReference type="NCBI Taxonomy" id="34290"/>
    <lineage>
        <taxon>Eukaryota</taxon>
        <taxon>Viridiplantae</taxon>
        <taxon>Streptophyta</taxon>
        <taxon>Embryophyta</taxon>
        <taxon>Tracheophyta</taxon>
        <taxon>Spermatophyta</taxon>
        <taxon>Magnoliopsida</taxon>
        <taxon>eudicotyledons</taxon>
        <taxon>Gunneridae</taxon>
        <taxon>Pentapetalae</taxon>
        <taxon>rosids</taxon>
        <taxon>malvids</taxon>
        <taxon>Malvales</taxon>
        <taxon>Malvaceae</taxon>
        <taxon>Malvoideae</taxon>
        <taxon>Gossypium</taxon>
    </lineage>
</organism>
<evidence type="ECO:0000313" key="2">
    <source>
        <dbReference type="Proteomes" id="UP000593577"/>
    </source>
</evidence>
<evidence type="ECO:0008006" key="3">
    <source>
        <dbReference type="Google" id="ProtNLM"/>
    </source>
</evidence>
<reference evidence="1 2" key="1">
    <citation type="journal article" date="2019" name="Genome Biol. Evol.">
        <title>Insights into the evolution of the New World diploid cottons (Gossypium, subgenus Houzingenia) based on genome sequencing.</title>
        <authorList>
            <person name="Grover C.E."/>
            <person name="Arick M.A. 2nd"/>
            <person name="Thrash A."/>
            <person name="Conover J.L."/>
            <person name="Sanders W.S."/>
            <person name="Peterson D.G."/>
            <person name="Frelichowski J.E."/>
            <person name="Scheffler J.A."/>
            <person name="Scheffler B.E."/>
            <person name="Wendel J.F."/>
        </authorList>
    </citation>
    <scope>NUCLEOTIDE SEQUENCE [LARGE SCALE GENOMIC DNA]</scope>
    <source>
        <strain evidence="1">185</strain>
        <tissue evidence="1">Leaf</tissue>
    </source>
</reference>
<evidence type="ECO:0000313" key="1">
    <source>
        <dbReference type="EMBL" id="MBA0696972.1"/>
    </source>
</evidence>
<gene>
    <name evidence="1" type="ORF">Goari_003489</name>
</gene>
<protein>
    <recommendedName>
        <fullName evidence="3">DUF674 domain-containing protein</fullName>
    </recommendedName>
</protein>
<name>A0A7J8YC41_GOSAI</name>